<dbReference type="AlphaFoldDB" id="A0A1D3D8P1"/>
<feature type="domain" description="2-oxoacid dehydrogenase acyltransferase catalytic" evidence="10">
    <location>
        <begin position="2"/>
        <end position="122"/>
    </location>
</feature>
<organism evidence="11 12">
    <name type="scientific">Cyclospora cayetanensis</name>
    <dbReference type="NCBI Taxonomy" id="88456"/>
    <lineage>
        <taxon>Eukaryota</taxon>
        <taxon>Sar</taxon>
        <taxon>Alveolata</taxon>
        <taxon>Apicomplexa</taxon>
        <taxon>Conoidasida</taxon>
        <taxon>Coccidia</taxon>
        <taxon>Eucoccidiorida</taxon>
        <taxon>Eimeriorina</taxon>
        <taxon>Eimeriidae</taxon>
        <taxon>Cyclospora</taxon>
    </lineage>
</organism>
<evidence type="ECO:0000256" key="8">
    <source>
        <dbReference type="ARBA" id="ARBA00023315"/>
    </source>
</evidence>
<evidence type="ECO:0000313" key="12">
    <source>
        <dbReference type="Proteomes" id="UP000095192"/>
    </source>
</evidence>
<keyword evidence="5" id="KW-0816">Tricarboxylic acid cycle</keyword>
<dbReference type="VEuPathDB" id="ToxoDB:cyc_00358"/>
<comment type="caution">
    <text evidence="11">The sequence shown here is derived from an EMBL/GenBank/DDBJ whole genome shotgun (WGS) entry which is preliminary data.</text>
</comment>
<keyword evidence="6" id="KW-0808">Transferase</keyword>
<evidence type="ECO:0000256" key="5">
    <source>
        <dbReference type="ARBA" id="ARBA00022532"/>
    </source>
</evidence>
<dbReference type="Proteomes" id="UP000095192">
    <property type="component" value="Unassembled WGS sequence"/>
</dbReference>
<dbReference type="EMBL" id="JROU02000285">
    <property type="protein sequence ID" value="OEH79763.1"/>
    <property type="molecule type" value="Genomic_DNA"/>
</dbReference>
<dbReference type="GO" id="GO:0004149">
    <property type="term" value="F:dihydrolipoyllysine-residue succinyltransferase activity"/>
    <property type="evidence" value="ECO:0007669"/>
    <property type="project" value="UniProtKB-EC"/>
</dbReference>
<dbReference type="GO" id="GO:0006099">
    <property type="term" value="P:tricarboxylic acid cycle"/>
    <property type="evidence" value="ECO:0007669"/>
    <property type="project" value="UniProtKB-KW"/>
</dbReference>
<comment type="pathway">
    <text evidence="2">Amino-acid degradation; L-lysine degradation via saccharopine pathway; glutaryl-CoA from L-lysine: step 6/6.</text>
</comment>
<dbReference type="Pfam" id="PF00198">
    <property type="entry name" value="2-oxoacid_dh"/>
    <property type="match status" value="1"/>
</dbReference>
<comment type="similarity">
    <text evidence="3">Belongs to the 2-oxoacid dehydrogenase family.</text>
</comment>
<name>A0A1D3D8P1_9EIME</name>
<evidence type="ECO:0000256" key="3">
    <source>
        <dbReference type="ARBA" id="ARBA00007317"/>
    </source>
</evidence>
<keyword evidence="8" id="KW-0012">Acyltransferase</keyword>
<proteinExistence type="inferred from homology"/>
<evidence type="ECO:0000313" key="11">
    <source>
        <dbReference type="EMBL" id="OEH79763.1"/>
    </source>
</evidence>
<dbReference type="VEuPathDB" id="ToxoDB:LOC34617548"/>
<gene>
    <name evidence="11" type="ORF">cyc_00358</name>
</gene>
<dbReference type="PANTHER" id="PTHR43416">
    <property type="entry name" value="DIHYDROLIPOYLLYSINE-RESIDUE SUCCINYLTRANSFERASE COMPONENT OF 2-OXOGLUTARATE DEHYDROGENASE COMPLEX, MITOCHONDRIAL-RELATED"/>
    <property type="match status" value="1"/>
</dbReference>
<evidence type="ECO:0000256" key="6">
    <source>
        <dbReference type="ARBA" id="ARBA00022679"/>
    </source>
</evidence>
<reference evidence="11 12" key="1">
    <citation type="journal article" date="2016" name="BMC Genomics">
        <title>Comparative genomics reveals Cyclospora cayetanensis possesses coccidia-like metabolism and invasion components but unique surface antigens.</title>
        <authorList>
            <person name="Liu S."/>
            <person name="Wang L."/>
            <person name="Zheng H."/>
            <person name="Xu Z."/>
            <person name="Roellig D.M."/>
            <person name="Li N."/>
            <person name="Frace M.A."/>
            <person name="Tang K."/>
            <person name="Arrowood M.J."/>
            <person name="Moss D.M."/>
            <person name="Zhang L."/>
            <person name="Feng Y."/>
            <person name="Xiao L."/>
        </authorList>
    </citation>
    <scope>NUCLEOTIDE SEQUENCE [LARGE SCALE GENOMIC DNA]</scope>
    <source>
        <strain evidence="11 12">CHN_HEN01</strain>
    </source>
</reference>
<dbReference type="Gene3D" id="3.30.559.10">
    <property type="entry name" value="Chloramphenicol acetyltransferase-like domain"/>
    <property type="match status" value="1"/>
</dbReference>
<evidence type="ECO:0000256" key="7">
    <source>
        <dbReference type="ARBA" id="ARBA00022823"/>
    </source>
</evidence>
<evidence type="ECO:0000256" key="9">
    <source>
        <dbReference type="ARBA" id="ARBA00032406"/>
    </source>
</evidence>
<keyword evidence="7" id="KW-0450">Lipoyl</keyword>
<dbReference type="InterPro" id="IPR023213">
    <property type="entry name" value="CAT-like_dom_sf"/>
</dbReference>
<dbReference type="InParanoid" id="A0A1D3D8P1"/>
<evidence type="ECO:0000256" key="4">
    <source>
        <dbReference type="ARBA" id="ARBA00012945"/>
    </source>
</evidence>
<evidence type="ECO:0000256" key="1">
    <source>
        <dbReference type="ARBA" id="ARBA00001938"/>
    </source>
</evidence>
<dbReference type="GO" id="GO:0005739">
    <property type="term" value="C:mitochondrion"/>
    <property type="evidence" value="ECO:0007669"/>
    <property type="project" value="TreeGrafter"/>
</dbReference>
<dbReference type="InterPro" id="IPR001078">
    <property type="entry name" value="2-oxoacid_DH_actylTfrase"/>
</dbReference>
<dbReference type="PANTHER" id="PTHR43416:SF5">
    <property type="entry name" value="DIHYDROLIPOYLLYSINE-RESIDUE SUCCINYLTRANSFERASE COMPONENT OF 2-OXOGLUTARATE DEHYDROGENASE COMPLEX, MITOCHONDRIAL"/>
    <property type="match status" value="1"/>
</dbReference>
<accession>A0A1D3D8P1</accession>
<comment type="cofactor">
    <cofactor evidence="1">
        <name>(R)-lipoate</name>
        <dbReference type="ChEBI" id="CHEBI:83088"/>
    </cofactor>
</comment>
<evidence type="ECO:0000256" key="2">
    <source>
        <dbReference type="ARBA" id="ARBA00005145"/>
    </source>
</evidence>
<dbReference type="SUPFAM" id="SSF52777">
    <property type="entry name" value="CoA-dependent acyltransferases"/>
    <property type="match status" value="1"/>
</dbReference>
<sequence>MGALMALRNELNGEFQEKHGVKMGFVSAFMLASALSLKKYPAVNAVIQGKDVIYKEYVDISVAVAAPSGLLVPVVRDCQAKAWPQLEQELVVLAKKARNNQIALEDMAGGTFTISNGMHGVTQRPVVRDNQIVIRPIMYLALTYDHRLIDGREAVLFLCSIRDYIQDPRRMLLGL</sequence>
<keyword evidence="12" id="KW-1185">Reference proteome</keyword>
<dbReference type="InterPro" id="IPR050537">
    <property type="entry name" value="2-oxoacid_dehydrogenase"/>
</dbReference>
<dbReference type="EC" id="2.3.1.61" evidence="4"/>
<protein>
    <recommendedName>
        <fullName evidence="4">dihydrolipoyllysine-residue succinyltransferase</fullName>
        <ecNumber evidence="4">2.3.1.61</ecNumber>
    </recommendedName>
    <alternativeName>
        <fullName evidence="9">2-oxoglutarate dehydrogenase complex component E2</fullName>
    </alternativeName>
</protein>
<evidence type="ECO:0000259" key="10">
    <source>
        <dbReference type="Pfam" id="PF00198"/>
    </source>
</evidence>